<keyword evidence="4" id="KW-1185">Reference proteome</keyword>
<protein>
    <recommendedName>
        <fullName evidence="2">Thioredoxin domain-containing protein</fullName>
    </recommendedName>
</protein>
<dbReference type="Proteomes" id="UP000030185">
    <property type="component" value="Unassembled WGS sequence"/>
</dbReference>
<dbReference type="PROSITE" id="PS51352">
    <property type="entry name" value="THIOREDOXIN_2"/>
    <property type="match status" value="1"/>
</dbReference>
<dbReference type="EMBL" id="BBLT01000001">
    <property type="protein sequence ID" value="GAL82799.1"/>
    <property type="molecule type" value="Genomic_DNA"/>
</dbReference>
<keyword evidence="1" id="KW-0732">Signal</keyword>
<reference evidence="3 4" key="1">
    <citation type="submission" date="2014-09" db="EMBL/GenBank/DDBJ databases">
        <title>Sporocytophaga myxococcoides PG-01 genome sequencing.</title>
        <authorList>
            <person name="Liu L."/>
            <person name="Gao P.J."/>
            <person name="Chen G.J."/>
            <person name="Wang L.S."/>
        </authorList>
    </citation>
    <scope>NUCLEOTIDE SEQUENCE [LARGE SCALE GENOMIC DNA]</scope>
    <source>
        <strain evidence="3 4">PG-01</strain>
    </source>
</reference>
<dbReference type="InterPro" id="IPR013766">
    <property type="entry name" value="Thioredoxin_domain"/>
</dbReference>
<dbReference type="PANTHER" id="PTHR43640">
    <property type="entry name" value="OS07G0260300 PROTEIN"/>
    <property type="match status" value="1"/>
</dbReference>
<gene>
    <name evidence="3" type="ORF">MYP_25</name>
</gene>
<proteinExistence type="predicted"/>
<sequence>MKIIGTVFFSFFALNIFAQTGYNVGDKVKNFTANNVTSQKKVSLTEYSEDKGIVIVFTSQECPYSKLYEERIIRLANEFEINKVKFILINPNNPAACPSDGINEMAVRAKEMAYNFPYLPDKNFEISNAFGVTKTPEVFVLKNINKSFVLFYKGAIDDNPQVPKDVHYHYLRDALLALVQDNALKVSEKRAIGCIVKR</sequence>
<comment type="caution">
    <text evidence="3">The sequence shown here is derived from an EMBL/GenBank/DDBJ whole genome shotgun (WGS) entry which is preliminary data.</text>
</comment>
<dbReference type="GO" id="GO:0016491">
    <property type="term" value="F:oxidoreductase activity"/>
    <property type="evidence" value="ECO:0007669"/>
    <property type="project" value="InterPro"/>
</dbReference>
<evidence type="ECO:0000313" key="3">
    <source>
        <dbReference type="EMBL" id="GAL82799.1"/>
    </source>
</evidence>
<dbReference type="SUPFAM" id="SSF52833">
    <property type="entry name" value="Thioredoxin-like"/>
    <property type="match status" value="1"/>
</dbReference>
<dbReference type="InterPro" id="IPR036249">
    <property type="entry name" value="Thioredoxin-like_sf"/>
</dbReference>
<dbReference type="AlphaFoldDB" id="A0A098L8Z5"/>
<dbReference type="InterPro" id="IPR000866">
    <property type="entry name" value="AhpC/TSA"/>
</dbReference>
<dbReference type="Gene3D" id="3.40.30.10">
    <property type="entry name" value="Glutaredoxin"/>
    <property type="match status" value="1"/>
</dbReference>
<dbReference type="CDD" id="cd02969">
    <property type="entry name" value="PRX_like1"/>
    <property type="match status" value="1"/>
</dbReference>
<name>A0A098L8Z5_9BACT</name>
<feature type="chain" id="PRO_5001944486" description="Thioredoxin domain-containing protein" evidence="1">
    <location>
        <begin position="19"/>
        <end position="198"/>
    </location>
</feature>
<dbReference type="STRING" id="153721.MYP_25"/>
<dbReference type="GO" id="GO:0016209">
    <property type="term" value="F:antioxidant activity"/>
    <property type="evidence" value="ECO:0007669"/>
    <property type="project" value="InterPro"/>
</dbReference>
<dbReference type="OrthoDB" id="9809746at2"/>
<dbReference type="PANTHER" id="PTHR43640:SF1">
    <property type="entry name" value="THIOREDOXIN-DEPENDENT PEROXIREDOXIN"/>
    <property type="match status" value="1"/>
</dbReference>
<evidence type="ECO:0000256" key="1">
    <source>
        <dbReference type="SAM" id="SignalP"/>
    </source>
</evidence>
<feature type="domain" description="Thioredoxin" evidence="2">
    <location>
        <begin position="22"/>
        <end position="180"/>
    </location>
</feature>
<dbReference type="RefSeq" id="WP_045456855.1">
    <property type="nucleotide sequence ID" value="NZ_BBLT01000001.1"/>
</dbReference>
<dbReference type="eggNOG" id="COG0526">
    <property type="taxonomic scope" value="Bacteria"/>
</dbReference>
<dbReference type="Pfam" id="PF00578">
    <property type="entry name" value="AhpC-TSA"/>
    <property type="match status" value="1"/>
</dbReference>
<evidence type="ECO:0000259" key="2">
    <source>
        <dbReference type="PROSITE" id="PS51352"/>
    </source>
</evidence>
<accession>A0A098L8Z5</accession>
<evidence type="ECO:0000313" key="4">
    <source>
        <dbReference type="Proteomes" id="UP000030185"/>
    </source>
</evidence>
<organism evidence="3 4">
    <name type="scientific">Sporocytophaga myxococcoides</name>
    <dbReference type="NCBI Taxonomy" id="153721"/>
    <lineage>
        <taxon>Bacteria</taxon>
        <taxon>Pseudomonadati</taxon>
        <taxon>Bacteroidota</taxon>
        <taxon>Cytophagia</taxon>
        <taxon>Cytophagales</taxon>
        <taxon>Cytophagaceae</taxon>
        <taxon>Sporocytophaga</taxon>
    </lineage>
</organism>
<dbReference type="InterPro" id="IPR047262">
    <property type="entry name" value="PRX-like1"/>
</dbReference>
<feature type="signal peptide" evidence="1">
    <location>
        <begin position="1"/>
        <end position="18"/>
    </location>
</feature>